<comment type="caution">
    <text evidence="9">The sequence shown here is derived from an EMBL/GenBank/DDBJ whole genome shotgun (WGS) entry which is preliminary data.</text>
</comment>
<dbReference type="GO" id="GO:0005886">
    <property type="term" value="C:plasma membrane"/>
    <property type="evidence" value="ECO:0007669"/>
    <property type="project" value="TreeGrafter"/>
</dbReference>
<accession>A0A7J8GVB1</accession>
<comment type="similarity">
    <text evidence="2 6">Belongs to the anoctamin family.</text>
</comment>
<dbReference type="Pfam" id="PF04547">
    <property type="entry name" value="Anoctamin"/>
    <property type="match status" value="1"/>
</dbReference>
<evidence type="ECO:0000256" key="7">
    <source>
        <dbReference type="SAM" id="MobiDB-lite"/>
    </source>
</evidence>
<dbReference type="AlphaFoldDB" id="A0A7J8GVB1"/>
<evidence type="ECO:0000256" key="6">
    <source>
        <dbReference type="RuleBase" id="RU280814"/>
    </source>
</evidence>
<feature type="compositionally biased region" description="Low complexity" evidence="7">
    <location>
        <begin position="150"/>
        <end position="160"/>
    </location>
</feature>
<feature type="domain" description="Anoctamin transmembrane" evidence="8">
    <location>
        <begin position="1"/>
        <end position="123"/>
    </location>
</feature>
<dbReference type="InterPro" id="IPR007632">
    <property type="entry name" value="Anoctamin"/>
</dbReference>
<reference evidence="9 10" key="1">
    <citation type="journal article" date="2020" name="Nature">
        <title>Six reference-quality genomes reveal evolution of bat adaptations.</title>
        <authorList>
            <person name="Jebb D."/>
            <person name="Huang Z."/>
            <person name="Pippel M."/>
            <person name="Hughes G.M."/>
            <person name="Lavrichenko K."/>
            <person name="Devanna P."/>
            <person name="Winkler S."/>
            <person name="Jermiin L.S."/>
            <person name="Skirmuntt E.C."/>
            <person name="Katzourakis A."/>
            <person name="Burkitt-Gray L."/>
            <person name="Ray D.A."/>
            <person name="Sullivan K.A.M."/>
            <person name="Roscito J.G."/>
            <person name="Kirilenko B.M."/>
            <person name="Davalos L.M."/>
            <person name="Corthals A.P."/>
            <person name="Power M.L."/>
            <person name="Jones G."/>
            <person name="Ransome R.D."/>
            <person name="Dechmann D.K.N."/>
            <person name="Locatelli A.G."/>
            <person name="Puechmaille S.J."/>
            <person name="Fedrigo O."/>
            <person name="Jarvis E.D."/>
            <person name="Hiller M."/>
            <person name="Vernes S.C."/>
            <person name="Myers E.W."/>
            <person name="Teeling E.C."/>
        </authorList>
    </citation>
    <scope>NUCLEOTIDE SEQUENCE [LARGE SCALE GENOMIC DNA]</scope>
    <source>
        <strain evidence="9">MRouAeg1</strain>
        <tissue evidence="9">Muscle</tissue>
    </source>
</reference>
<proteinExistence type="inferred from homology"/>
<comment type="subcellular location">
    <subcellularLocation>
        <location evidence="1 6">Membrane</location>
        <topology evidence="1 6">Multi-pass membrane protein</topology>
    </subcellularLocation>
</comment>
<keyword evidence="5" id="KW-0472">Membrane</keyword>
<keyword evidence="10" id="KW-1185">Reference proteome</keyword>
<sequence>MIIAFTSEFIPRVVYKYRYGPCRDGARPKVDCLAGYVNHSLSVFHTKDFQDPVKTEGSENVTECRYRDYRNALDYNFSEQFWILLAIRLAFLILFEHVALLIKLVAAWFVPDVPQSVKNKVLEEKYRGLQEKLGCRQAGLRPRAPPPTSAPTSSPKSTDV</sequence>
<dbReference type="EMBL" id="JACASE010000005">
    <property type="protein sequence ID" value="KAF6463848.1"/>
    <property type="molecule type" value="Genomic_DNA"/>
</dbReference>
<evidence type="ECO:0000256" key="4">
    <source>
        <dbReference type="ARBA" id="ARBA00022989"/>
    </source>
</evidence>
<dbReference type="PANTHER" id="PTHR12308:SF37">
    <property type="entry name" value="ANOCTAMIN-9"/>
    <property type="match status" value="1"/>
</dbReference>
<dbReference type="InterPro" id="IPR049452">
    <property type="entry name" value="Anoctamin_TM"/>
</dbReference>
<evidence type="ECO:0000313" key="10">
    <source>
        <dbReference type="Proteomes" id="UP000593571"/>
    </source>
</evidence>
<evidence type="ECO:0000313" key="9">
    <source>
        <dbReference type="EMBL" id="KAF6463848.1"/>
    </source>
</evidence>
<organism evidence="9 10">
    <name type="scientific">Rousettus aegyptiacus</name>
    <name type="common">Egyptian fruit bat</name>
    <name type="synonym">Pteropus aegyptiacus</name>
    <dbReference type="NCBI Taxonomy" id="9407"/>
    <lineage>
        <taxon>Eukaryota</taxon>
        <taxon>Metazoa</taxon>
        <taxon>Chordata</taxon>
        <taxon>Craniata</taxon>
        <taxon>Vertebrata</taxon>
        <taxon>Euteleostomi</taxon>
        <taxon>Mammalia</taxon>
        <taxon>Eutheria</taxon>
        <taxon>Laurasiatheria</taxon>
        <taxon>Chiroptera</taxon>
        <taxon>Yinpterochiroptera</taxon>
        <taxon>Pteropodoidea</taxon>
        <taxon>Pteropodidae</taxon>
        <taxon>Rousettinae</taxon>
        <taxon>Rousettus</taxon>
    </lineage>
</organism>
<keyword evidence="4" id="KW-1133">Transmembrane helix</keyword>
<evidence type="ECO:0000256" key="1">
    <source>
        <dbReference type="ARBA" id="ARBA00004141"/>
    </source>
</evidence>
<evidence type="ECO:0000256" key="3">
    <source>
        <dbReference type="ARBA" id="ARBA00022692"/>
    </source>
</evidence>
<feature type="region of interest" description="Disordered" evidence="7">
    <location>
        <begin position="136"/>
        <end position="160"/>
    </location>
</feature>
<dbReference type="PANTHER" id="PTHR12308">
    <property type="entry name" value="ANOCTAMIN"/>
    <property type="match status" value="1"/>
</dbReference>
<evidence type="ECO:0000256" key="5">
    <source>
        <dbReference type="ARBA" id="ARBA00023136"/>
    </source>
</evidence>
<name>A0A7J8GVB1_ROUAE</name>
<evidence type="ECO:0000256" key="2">
    <source>
        <dbReference type="ARBA" id="ARBA00009671"/>
    </source>
</evidence>
<keyword evidence="3" id="KW-0812">Transmembrane</keyword>
<gene>
    <name evidence="9" type="ORF">HJG63_000744</name>
</gene>
<dbReference type="GO" id="GO:0005254">
    <property type="term" value="F:chloride channel activity"/>
    <property type="evidence" value="ECO:0007669"/>
    <property type="project" value="TreeGrafter"/>
</dbReference>
<protein>
    <recommendedName>
        <fullName evidence="6">Anoctamin</fullName>
    </recommendedName>
</protein>
<evidence type="ECO:0000259" key="8">
    <source>
        <dbReference type="Pfam" id="PF04547"/>
    </source>
</evidence>
<dbReference type="Proteomes" id="UP000593571">
    <property type="component" value="Unassembled WGS sequence"/>
</dbReference>